<proteinExistence type="predicted"/>
<dbReference type="RefSeq" id="WP_125149167.1">
    <property type="nucleotide sequence ID" value="NZ_CAMRXC010000223.1"/>
</dbReference>
<feature type="coiled-coil region" evidence="1">
    <location>
        <begin position="113"/>
        <end position="147"/>
    </location>
</feature>
<dbReference type="EMBL" id="CAMTCP010000236">
    <property type="protein sequence ID" value="CAI3616301.1"/>
    <property type="molecule type" value="Genomic_DNA"/>
</dbReference>
<feature type="coiled-coil region" evidence="1">
    <location>
        <begin position="190"/>
        <end position="231"/>
    </location>
</feature>
<dbReference type="PANTHER" id="PTHR30469">
    <property type="entry name" value="MULTIDRUG RESISTANCE PROTEIN MDTA"/>
    <property type="match status" value="1"/>
</dbReference>
<dbReference type="Gene3D" id="2.40.420.20">
    <property type="match status" value="1"/>
</dbReference>
<dbReference type="Gene3D" id="1.20.1600.10">
    <property type="entry name" value="Outer membrane efflux proteins (OEP)"/>
    <property type="match status" value="1"/>
</dbReference>
<feature type="domain" description="Multidrug resistance protein MdtA-like barrel-sandwich hybrid" evidence="3">
    <location>
        <begin position="70"/>
        <end position="262"/>
    </location>
</feature>
<evidence type="ECO:0000256" key="1">
    <source>
        <dbReference type="SAM" id="Coils"/>
    </source>
</evidence>
<dbReference type="Pfam" id="PF25917">
    <property type="entry name" value="BSH_RND"/>
    <property type="match status" value="1"/>
</dbReference>
<reference evidence="4" key="1">
    <citation type="submission" date="2022-10" db="EMBL/GenBank/DDBJ databases">
        <authorList>
            <person name="Aires J."/>
            <person name="Mesa V."/>
        </authorList>
    </citation>
    <scope>NUCLEOTIDE SEQUENCE</scope>
    <source>
        <strain evidence="4">Clostridium neonatale JD116</strain>
    </source>
</reference>
<comment type="caution">
    <text evidence="4">The sequence shown here is derived from an EMBL/GenBank/DDBJ whole genome shotgun (WGS) entry which is preliminary data.</text>
</comment>
<dbReference type="PANTHER" id="PTHR30469:SF20">
    <property type="entry name" value="EFFLUX RND TRANSPORTER PERIPLASMIC ADAPTOR SUBUNIT"/>
    <property type="match status" value="1"/>
</dbReference>
<protein>
    <submittedName>
        <fullName evidence="4">RND family efflux transporter MFP subunit</fullName>
    </submittedName>
</protein>
<dbReference type="PROSITE" id="PS51257">
    <property type="entry name" value="PROKAR_LIPOPROTEIN"/>
    <property type="match status" value="1"/>
</dbReference>
<dbReference type="InterPro" id="IPR058625">
    <property type="entry name" value="MdtA-like_BSH"/>
</dbReference>
<feature type="chain" id="PRO_5042118922" evidence="2">
    <location>
        <begin position="21"/>
        <end position="424"/>
    </location>
</feature>
<organism evidence="4 5">
    <name type="scientific">Clostridium neonatale</name>
    <dbReference type="NCBI Taxonomy" id="137838"/>
    <lineage>
        <taxon>Bacteria</taxon>
        <taxon>Bacillati</taxon>
        <taxon>Bacillota</taxon>
        <taxon>Clostridia</taxon>
        <taxon>Eubacteriales</taxon>
        <taxon>Clostridiaceae</taxon>
        <taxon>Clostridium</taxon>
    </lineage>
</organism>
<dbReference type="SUPFAM" id="SSF56954">
    <property type="entry name" value="Outer membrane efflux proteins (OEP)"/>
    <property type="match status" value="1"/>
</dbReference>
<gene>
    <name evidence="4" type="ORF">CNEO2_390023</name>
</gene>
<keyword evidence="2" id="KW-0732">Signal</keyword>
<evidence type="ECO:0000313" key="4">
    <source>
        <dbReference type="EMBL" id="CAI3616301.1"/>
    </source>
</evidence>
<dbReference type="AlphaFoldDB" id="A0AAD1YGC1"/>
<dbReference type="Gene3D" id="2.40.50.100">
    <property type="match status" value="1"/>
</dbReference>
<sequence>MNKKIILLVCSVAVMSLVLSGCQKNSDTNEIKNVKTVETMVLSPSKYDVTLNYQGAISASETRNYYFKSSGKVSKVYVKEGQQVKKGDILASLDTTQLNFSADSVQSNLAISENSLEKTISNYDTNIKNAEANIETLKQSITATQSNLDVLKSTLEANEALYEAGAIARMDIDTQRAQYESSKANFYSLISQFETAKNNLEKLKKDQTNDIATAQENVNLSKNNMEQAMKNITDATLTAEADGYIATIDISEGNSVTANSTAITAQSNSSMVSIGVSADDYNKLSSVKQIIINGSIIGEIDNMSAYPEKDTNTYTVEIAFYSDVAVIGELVNVDLILDSVDGVFVPMESIININGVNYVYKINEDNTVSRVEVNIKQIKEGKMLVDNLSNEKIVTSGLKALNDNDVVSEINQIGSLSQNGGLYD</sequence>
<name>A0AAD1YGC1_9CLOT</name>
<dbReference type="GO" id="GO:0015562">
    <property type="term" value="F:efflux transmembrane transporter activity"/>
    <property type="evidence" value="ECO:0007669"/>
    <property type="project" value="InterPro"/>
</dbReference>
<accession>A0AAD1YGC1</accession>
<keyword evidence="1" id="KW-0175">Coiled coil</keyword>
<dbReference type="Proteomes" id="UP001189143">
    <property type="component" value="Unassembled WGS sequence"/>
</dbReference>
<evidence type="ECO:0000259" key="3">
    <source>
        <dbReference type="Pfam" id="PF25917"/>
    </source>
</evidence>
<dbReference type="GO" id="GO:1990281">
    <property type="term" value="C:efflux pump complex"/>
    <property type="evidence" value="ECO:0007669"/>
    <property type="project" value="TreeGrafter"/>
</dbReference>
<evidence type="ECO:0000313" key="5">
    <source>
        <dbReference type="Proteomes" id="UP001189143"/>
    </source>
</evidence>
<evidence type="ECO:0000256" key="2">
    <source>
        <dbReference type="SAM" id="SignalP"/>
    </source>
</evidence>
<feature type="signal peptide" evidence="2">
    <location>
        <begin position="1"/>
        <end position="20"/>
    </location>
</feature>